<name>A0A943BL54_9ACTN</name>
<dbReference type="Proteomes" id="UP000738879">
    <property type="component" value="Unassembled WGS sequence"/>
</dbReference>
<comment type="caution">
    <text evidence="1">The sequence shown here is derived from an EMBL/GenBank/DDBJ whole genome shotgun (WGS) entry which is preliminary data.</text>
</comment>
<dbReference type="EMBL" id="JAGZJA010000001">
    <property type="protein sequence ID" value="MBS5146334.1"/>
    <property type="molecule type" value="Genomic_DNA"/>
</dbReference>
<dbReference type="AlphaFoldDB" id="A0A943BL54"/>
<proteinExistence type="predicted"/>
<reference evidence="1" key="1">
    <citation type="submission" date="2021-02" db="EMBL/GenBank/DDBJ databases">
        <title>Infant gut strain persistence is associated with maternal origin, phylogeny, and functional potential including surface adhesion and iron acquisition.</title>
        <authorList>
            <person name="Lou Y.C."/>
        </authorList>
    </citation>
    <scope>NUCLEOTIDE SEQUENCE</scope>
    <source>
        <strain evidence="1">L3_128_245G1_dasL3_128_245G1_concoct_49</strain>
    </source>
</reference>
<evidence type="ECO:0008006" key="3">
    <source>
        <dbReference type="Google" id="ProtNLM"/>
    </source>
</evidence>
<accession>A0A943BL54</accession>
<protein>
    <recommendedName>
        <fullName evidence="3">DUF559 domain-containing protein</fullName>
    </recommendedName>
</protein>
<sequence length="282" mass="31814">MELGLLMMEACGLFAVFHETAQARAVLKTLRVVEEEHTFEKMGACVGRNDSEGFIGNRKPYCNACYDESGKRLSFLDDCGGAQPWRQATTSIGKVANMWARPPLTTANELIDYYSRCVERGIPAARKALQAAKLVLDGAASPLEARFAIMQFAPVSLGGDAWPRPFLNRRVRFLPELRKLAGRDWCSCDELWDDLKVDVELNGRAFHADERGFSLESGRRAALEAMGYRVLEITHGQLEDYDSFETISLSFADVLGFREAPRTSAFCKRRKELHRRVMAFRF</sequence>
<evidence type="ECO:0000313" key="1">
    <source>
        <dbReference type="EMBL" id="MBS5146334.1"/>
    </source>
</evidence>
<organism evidence="1 2">
    <name type="scientific">Collinsella intestinalis</name>
    <dbReference type="NCBI Taxonomy" id="147207"/>
    <lineage>
        <taxon>Bacteria</taxon>
        <taxon>Bacillati</taxon>
        <taxon>Actinomycetota</taxon>
        <taxon>Coriobacteriia</taxon>
        <taxon>Coriobacteriales</taxon>
        <taxon>Coriobacteriaceae</taxon>
        <taxon>Collinsella</taxon>
    </lineage>
</organism>
<evidence type="ECO:0000313" key="2">
    <source>
        <dbReference type="Proteomes" id="UP000738879"/>
    </source>
</evidence>
<gene>
    <name evidence="1" type="ORF">KHY67_01305</name>
</gene>